<evidence type="ECO:0000256" key="2">
    <source>
        <dbReference type="ARBA" id="ARBA00023002"/>
    </source>
</evidence>
<dbReference type="AlphaFoldDB" id="Q08XK8"/>
<dbReference type="InterPro" id="IPR020904">
    <property type="entry name" value="Sc_DH/Rdtase_CS"/>
</dbReference>
<dbReference type="PANTHER" id="PTHR43976:SF16">
    <property type="entry name" value="SHORT-CHAIN DEHYDROGENASE_REDUCTASE FAMILY PROTEIN"/>
    <property type="match status" value="1"/>
</dbReference>
<dbReference type="InterPro" id="IPR051911">
    <property type="entry name" value="SDR_oxidoreductase"/>
</dbReference>
<name>Q08XK8_STIAD</name>
<dbReference type="HOGENOM" id="CLU_010194_2_9_7"/>
<dbReference type="KEGG" id="sur:STAUR_2739"/>
<dbReference type="SUPFAM" id="SSF51735">
    <property type="entry name" value="NAD(P)-binding Rossmann-fold domains"/>
    <property type="match status" value="1"/>
</dbReference>
<evidence type="ECO:0000313" key="5">
    <source>
        <dbReference type="EMBL" id="ADO70537.1"/>
    </source>
</evidence>
<organism evidence="6 8">
    <name type="scientific">Stigmatella aurantiaca (strain DW4/3-1)</name>
    <dbReference type="NCBI Taxonomy" id="378806"/>
    <lineage>
        <taxon>Bacteria</taxon>
        <taxon>Pseudomonadati</taxon>
        <taxon>Myxococcota</taxon>
        <taxon>Myxococcia</taxon>
        <taxon>Myxococcales</taxon>
        <taxon>Cystobacterineae</taxon>
        <taxon>Archangiaceae</taxon>
        <taxon>Stigmatella</taxon>
    </lineage>
</organism>
<evidence type="ECO:0000256" key="1">
    <source>
        <dbReference type="ARBA" id="ARBA00006484"/>
    </source>
</evidence>
<sequence>MKTVLLTGTSSGLGEAAARLFLARGWNVVATARDAGAAVQGAAGSNLLRARLDVTDASSIDAVFEEAASRFGAIDVVVNNAGVGLGGPLEAIELSQWREHFEVNLMGVVAVCRVAVAHMRPRRAGLIINVSSAAGRVGLPFLSPYNAGKFAVEGLTESLHFELKPHGVRVKLVEPGGVRSKFTHPWVKHVAYEREARAVQETMERGQERSARPEAAAKTIFAAANDSSDRLRYRASNAAALLALHAMLPETAWRALVRQGFGLSSARAARKELPR</sequence>
<dbReference type="GO" id="GO:0016491">
    <property type="term" value="F:oxidoreductase activity"/>
    <property type="evidence" value="ECO:0007669"/>
    <property type="project" value="UniProtKB-KW"/>
</dbReference>
<dbReference type="PRINTS" id="PR00081">
    <property type="entry name" value="GDHRDH"/>
</dbReference>
<keyword evidence="2" id="KW-0560">Oxidoreductase</keyword>
<dbReference type="eggNOG" id="COG4221">
    <property type="taxonomic scope" value="Bacteria"/>
</dbReference>
<accession>Q08XK8</accession>
<gene>
    <name evidence="5" type="ordered locus">STAUR_2739</name>
    <name evidence="6" type="ORF">STIAU_4048</name>
</gene>
<dbReference type="STRING" id="378806.STAUR_2739"/>
<reference evidence="5 7" key="2">
    <citation type="journal article" date="2011" name="Mol. Biol. Evol.">
        <title>Comparative genomic analysis of fruiting body formation in Myxococcales.</title>
        <authorList>
            <person name="Huntley S."/>
            <person name="Hamann N."/>
            <person name="Wegener-Feldbrugge S."/>
            <person name="Treuner-Lange A."/>
            <person name="Kube M."/>
            <person name="Reinhardt R."/>
            <person name="Klages S."/>
            <person name="Muller R."/>
            <person name="Ronning C.M."/>
            <person name="Nierman W.C."/>
            <person name="Sogaard-Andersen L."/>
        </authorList>
    </citation>
    <scope>NUCLEOTIDE SEQUENCE [LARGE SCALE GENOMIC DNA]</scope>
    <source>
        <strain evidence="5 7">DW4/3-1</strain>
    </source>
</reference>
<evidence type="ECO:0000313" key="7">
    <source>
        <dbReference type="Proteomes" id="UP000001351"/>
    </source>
</evidence>
<dbReference type="InterPro" id="IPR002347">
    <property type="entry name" value="SDR_fam"/>
</dbReference>
<dbReference type="Pfam" id="PF00106">
    <property type="entry name" value="adh_short"/>
    <property type="match status" value="1"/>
</dbReference>
<reference evidence="6 8" key="1">
    <citation type="submission" date="2006-04" db="EMBL/GenBank/DDBJ databases">
        <authorList>
            <person name="Nierman W.C."/>
        </authorList>
    </citation>
    <scope>NUCLEOTIDE SEQUENCE [LARGE SCALE GENOMIC DNA]</scope>
    <source>
        <strain evidence="6 8">DW4/3-1</strain>
    </source>
</reference>
<dbReference type="Proteomes" id="UP000001351">
    <property type="component" value="Chromosome"/>
</dbReference>
<feature type="domain" description="Ketoreductase" evidence="4">
    <location>
        <begin position="2"/>
        <end position="181"/>
    </location>
</feature>
<evidence type="ECO:0000313" key="6">
    <source>
        <dbReference type="EMBL" id="EAU65203.1"/>
    </source>
</evidence>
<dbReference type="Gene3D" id="3.40.50.720">
    <property type="entry name" value="NAD(P)-binding Rossmann-like Domain"/>
    <property type="match status" value="1"/>
</dbReference>
<dbReference type="FunFam" id="3.40.50.720:FF:000084">
    <property type="entry name" value="Short-chain dehydrogenase reductase"/>
    <property type="match status" value="1"/>
</dbReference>
<proteinExistence type="inferred from homology"/>
<protein>
    <submittedName>
        <fullName evidence="6">Insect-type dehydrogenase</fullName>
    </submittedName>
    <submittedName>
        <fullName evidence="5">Short-chain dehydrogenase/reductase SDR</fullName>
    </submittedName>
</protein>
<dbReference type="InterPro" id="IPR057326">
    <property type="entry name" value="KR_dom"/>
</dbReference>
<keyword evidence="7" id="KW-1185">Reference proteome</keyword>
<dbReference type="PROSITE" id="PS00061">
    <property type="entry name" value="ADH_SHORT"/>
    <property type="match status" value="1"/>
</dbReference>
<evidence type="ECO:0000256" key="3">
    <source>
        <dbReference type="RuleBase" id="RU000363"/>
    </source>
</evidence>
<dbReference type="CDD" id="cd05374">
    <property type="entry name" value="17beta-HSD-like_SDR_c"/>
    <property type="match status" value="1"/>
</dbReference>
<dbReference type="InterPro" id="IPR036291">
    <property type="entry name" value="NAD(P)-bd_dom_sf"/>
</dbReference>
<dbReference type="EMBL" id="CP002271">
    <property type="protein sequence ID" value="ADO70537.1"/>
    <property type="molecule type" value="Genomic_DNA"/>
</dbReference>
<evidence type="ECO:0000259" key="4">
    <source>
        <dbReference type="SMART" id="SM00822"/>
    </source>
</evidence>
<dbReference type="PRINTS" id="PR00080">
    <property type="entry name" value="SDRFAMILY"/>
</dbReference>
<comment type="similarity">
    <text evidence="1 3">Belongs to the short-chain dehydrogenases/reductases (SDR) family.</text>
</comment>
<dbReference type="OrthoDB" id="151996at2"/>
<dbReference type="Proteomes" id="UP000032702">
    <property type="component" value="Unassembled WGS sequence"/>
</dbReference>
<dbReference type="EMBL" id="AAMD01000089">
    <property type="protein sequence ID" value="EAU65203.1"/>
    <property type="molecule type" value="Genomic_DNA"/>
</dbReference>
<evidence type="ECO:0000313" key="8">
    <source>
        <dbReference type="Proteomes" id="UP000032702"/>
    </source>
</evidence>
<dbReference type="SMART" id="SM00822">
    <property type="entry name" value="PKS_KR"/>
    <property type="match status" value="1"/>
</dbReference>
<dbReference type="PANTHER" id="PTHR43976">
    <property type="entry name" value="SHORT CHAIN DEHYDROGENASE"/>
    <property type="match status" value="1"/>
</dbReference>
<dbReference type="RefSeq" id="WP_002615540.1">
    <property type="nucleotide sequence ID" value="NC_014623.1"/>
</dbReference>